<keyword evidence="2" id="KW-1185">Reference proteome</keyword>
<dbReference type="Proteomes" id="UP000007266">
    <property type="component" value="Linkage group 3"/>
</dbReference>
<sequence>MKIRWMVCTKFSRNGRNFGQTTNRQAGDATVRGSVLRRIYNYPGTFGEDRELRAVSERTRSIEHSKFLSESLQINTIKRVSIQSQCRTRSFTLFICNCLVHNVELFRYGDVNPLLVLCSYLLSPVIMEIRLSPAGISGFGLSFVWKNMVGDNAVMFNFEIDQIELKRVLVLLVA</sequence>
<reference evidence="1 2" key="1">
    <citation type="journal article" date="2008" name="Nature">
        <title>The genome of the model beetle and pest Tribolium castaneum.</title>
        <authorList>
            <consortium name="Tribolium Genome Sequencing Consortium"/>
            <person name="Richards S."/>
            <person name="Gibbs R.A."/>
            <person name="Weinstock G.M."/>
            <person name="Brown S.J."/>
            <person name="Denell R."/>
            <person name="Beeman R.W."/>
            <person name="Gibbs R."/>
            <person name="Beeman R.W."/>
            <person name="Brown S.J."/>
            <person name="Bucher G."/>
            <person name="Friedrich M."/>
            <person name="Grimmelikhuijzen C.J."/>
            <person name="Klingler M."/>
            <person name="Lorenzen M."/>
            <person name="Richards S."/>
            <person name="Roth S."/>
            <person name="Schroder R."/>
            <person name="Tautz D."/>
            <person name="Zdobnov E.M."/>
            <person name="Muzny D."/>
            <person name="Gibbs R.A."/>
            <person name="Weinstock G.M."/>
            <person name="Attaway T."/>
            <person name="Bell S."/>
            <person name="Buhay C.J."/>
            <person name="Chandrabose M.N."/>
            <person name="Chavez D."/>
            <person name="Clerk-Blankenburg K.P."/>
            <person name="Cree A."/>
            <person name="Dao M."/>
            <person name="Davis C."/>
            <person name="Chacko J."/>
            <person name="Dinh H."/>
            <person name="Dugan-Rocha S."/>
            <person name="Fowler G."/>
            <person name="Garner T.T."/>
            <person name="Garnes J."/>
            <person name="Gnirke A."/>
            <person name="Hawes A."/>
            <person name="Hernandez J."/>
            <person name="Hines S."/>
            <person name="Holder M."/>
            <person name="Hume J."/>
            <person name="Jhangiani S.N."/>
            <person name="Joshi V."/>
            <person name="Khan Z.M."/>
            <person name="Jackson L."/>
            <person name="Kovar C."/>
            <person name="Kowis A."/>
            <person name="Lee S."/>
            <person name="Lewis L.R."/>
            <person name="Margolis J."/>
            <person name="Morgan M."/>
            <person name="Nazareth L.V."/>
            <person name="Nguyen N."/>
            <person name="Okwuonu G."/>
            <person name="Parker D."/>
            <person name="Richards S."/>
            <person name="Ruiz S.J."/>
            <person name="Santibanez J."/>
            <person name="Savard J."/>
            <person name="Scherer S.E."/>
            <person name="Schneider B."/>
            <person name="Sodergren E."/>
            <person name="Tautz D."/>
            <person name="Vattahil S."/>
            <person name="Villasana D."/>
            <person name="White C.S."/>
            <person name="Wright R."/>
            <person name="Park Y."/>
            <person name="Beeman R.W."/>
            <person name="Lord J."/>
            <person name="Oppert B."/>
            <person name="Lorenzen M."/>
            <person name="Brown S."/>
            <person name="Wang L."/>
            <person name="Savard J."/>
            <person name="Tautz D."/>
            <person name="Richards S."/>
            <person name="Weinstock G."/>
            <person name="Gibbs R.A."/>
            <person name="Liu Y."/>
            <person name="Worley K."/>
            <person name="Weinstock G."/>
            <person name="Elsik C.G."/>
            <person name="Reese J.T."/>
            <person name="Elhaik E."/>
            <person name="Landan G."/>
            <person name="Graur D."/>
            <person name="Arensburger P."/>
            <person name="Atkinson P."/>
            <person name="Beeman R.W."/>
            <person name="Beidler J."/>
            <person name="Brown S.J."/>
            <person name="Demuth J.P."/>
            <person name="Drury D.W."/>
            <person name="Du Y.Z."/>
            <person name="Fujiwara H."/>
            <person name="Lorenzen M."/>
            <person name="Maselli V."/>
            <person name="Osanai M."/>
            <person name="Park Y."/>
            <person name="Robertson H.M."/>
            <person name="Tu Z."/>
            <person name="Wang J.J."/>
            <person name="Wang S."/>
            <person name="Richards S."/>
            <person name="Song H."/>
            <person name="Zhang L."/>
            <person name="Sodergren E."/>
            <person name="Werner D."/>
            <person name="Stanke M."/>
            <person name="Morgenstern B."/>
            <person name="Solovyev V."/>
            <person name="Kosarev P."/>
            <person name="Brown G."/>
            <person name="Chen H.C."/>
            <person name="Ermolaeva O."/>
            <person name="Hlavina W."/>
            <person name="Kapustin Y."/>
            <person name="Kiryutin B."/>
            <person name="Kitts P."/>
            <person name="Maglott D."/>
            <person name="Pruitt K."/>
            <person name="Sapojnikov V."/>
            <person name="Souvorov A."/>
            <person name="Mackey A.J."/>
            <person name="Waterhouse R.M."/>
            <person name="Wyder S."/>
            <person name="Zdobnov E.M."/>
            <person name="Zdobnov E.M."/>
            <person name="Wyder S."/>
            <person name="Kriventseva E.V."/>
            <person name="Kadowaki T."/>
            <person name="Bork P."/>
            <person name="Aranda M."/>
            <person name="Bao R."/>
            <person name="Beermann A."/>
            <person name="Berns N."/>
            <person name="Bolognesi R."/>
            <person name="Bonneton F."/>
            <person name="Bopp D."/>
            <person name="Brown S.J."/>
            <person name="Bucher G."/>
            <person name="Butts T."/>
            <person name="Chaumot A."/>
            <person name="Denell R.E."/>
            <person name="Ferrier D.E."/>
            <person name="Friedrich M."/>
            <person name="Gordon C.M."/>
            <person name="Jindra M."/>
            <person name="Klingler M."/>
            <person name="Lan Q."/>
            <person name="Lattorff H.M."/>
            <person name="Laudet V."/>
            <person name="von Levetsow C."/>
            <person name="Liu Z."/>
            <person name="Lutz R."/>
            <person name="Lynch J.A."/>
            <person name="da Fonseca R.N."/>
            <person name="Posnien N."/>
            <person name="Reuter R."/>
            <person name="Roth S."/>
            <person name="Savard J."/>
            <person name="Schinko J.B."/>
            <person name="Schmitt C."/>
            <person name="Schoppmeier M."/>
            <person name="Schroder R."/>
            <person name="Shippy T.D."/>
            <person name="Simonnet F."/>
            <person name="Marques-Souza H."/>
            <person name="Tautz D."/>
            <person name="Tomoyasu Y."/>
            <person name="Trauner J."/>
            <person name="Van der Zee M."/>
            <person name="Vervoort M."/>
            <person name="Wittkopp N."/>
            <person name="Wimmer E.A."/>
            <person name="Yang X."/>
            <person name="Jones A.K."/>
            <person name="Sattelle D.B."/>
            <person name="Ebert P.R."/>
            <person name="Nelson D."/>
            <person name="Scott J.G."/>
            <person name="Beeman R.W."/>
            <person name="Muthukrishnan S."/>
            <person name="Kramer K.J."/>
            <person name="Arakane Y."/>
            <person name="Beeman R.W."/>
            <person name="Zhu Q."/>
            <person name="Hogenkamp D."/>
            <person name="Dixit R."/>
            <person name="Oppert B."/>
            <person name="Jiang H."/>
            <person name="Zou Z."/>
            <person name="Marshall J."/>
            <person name="Elpidina E."/>
            <person name="Vinokurov K."/>
            <person name="Oppert C."/>
            <person name="Zou Z."/>
            <person name="Evans J."/>
            <person name="Lu Z."/>
            <person name="Zhao P."/>
            <person name="Sumathipala N."/>
            <person name="Altincicek B."/>
            <person name="Vilcinskas A."/>
            <person name="Williams M."/>
            <person name="Hultmark D."/>
            <person name="Hetru C."/>
            <person name="Jiang H."/>
            <person name="Grimmelikhuijzen C.J."/>
            <person name="Hauser F."/>
            <person name="Cazzamali G."/>
            <person name="Williamson M."/>
            <person name="Park Y."/>
            <person name="Li B."/>
            <person name="Tanaka Y."/>
            <person name="Predel R."/>
            <person name="Neupert S."/>
            <person name="Schachtner J."/>
            <person name="Verleyen P."/>
            <person name="Raible F."/>
            <person name="Bork P."/>
            <person name="Friedrich M."/>
            <person name="Walden K.K."/>
            <person name="Robertson H.M."/>
            <person name="Angeli S."/>
            <person name="Foret S."/>
            <person name="Bucher G."/>
            <person name="Schuetz S."/>
            <person name="Maleszka R."/>
            <person name="Wimmer E.A."/>
            <person name="Beeman R.W."/>
            <person name="Lorenzen M."/>
            <person name="Tomoyasu Y."/>
            <person name="Miller S.C."/>
            <person name="Grossmann D."/>
            <person name="Bucher G."/>
        </authorList>
    </citation>
    <scope>NUCLEOTIDE SEQUENCE [LARGE SCALE GENOMIC DNA]</scope>
    <source>
        <strain evidence="1 2">Georgia GA2</strain>
    </source>
</reference>
<organism evidence="1 2">
    <name type="scientific">Tribolium castaneum</name>
    <name type="common">Red flour beetle</name>
    <dbReference type="NCBI Taxonomy" id="7070"/>
    <lineage>
        <taxon>Eukaryota</taxon>
        <taxon>Metazoa</taxon>
        <taxon>Ecdysozoa</taxon>
        <taxon>Arthropoda</taxon>
        <taxon>Hexapoda</taxon>
        <taxon>Insecta</taxon>
        <taxon>Pterygota</taxon>
        <taxon>Neoptera</taxon>
        <taxon>Endopterygota</taxon>
        <taxon>Coleoptera</taxon>
        <taxon>Polyphaga</taxon>
        <taxon>Cucujiformia</taxon>
        <taxon>Tenebrionidae</taxon>
        <taxon>Tenebrionidae incertae sedis</taxon>
        <taxon>Tribolium</taxon>
    </lineage>
</organism>
<reference evidence="1 2" key="2">
    <citation type="journal article" date="2010" name="Nucleic Acids Res.">
        <title>BeetleBase in 2010: revisions to provide comprehensive genomic information for Tribolium castaneum.</title>
        <authorList>
            <person name="Kim H.S."/>
            <person name="Murphy T."/>
            <person name="Xia J."/>
            <person name="Caragea D."/>
            <person name="Park Y."/>
            <person name="Beeman R.W."/>
            <person name="Lorenzen M.D."/>
            <person name="Butcher S."/>
            <person name="Manak J.R."/>
            <person name="Brown S.J."/>
        </authorList>
    </citation>
    <scope>GENOME REANNOTATION</scope>
    <source>
        <strain evidence="1 2">Georgia GA2</strain>
    </source>
</reference>
<evidence type="ECO:0000313" key="2">
    <source>
        <dbReference type="Proteomes" id="UP000007266"/>
    </source>
</evidence>
<dbReference type="InParanoid" id="D6WFG8"/>
<gene>
    <name evidence="1" type="primary">GLEAN_03824</name>
    <name evidence="1" type="ORF">TcasGA2_TC003824</name>
</gene>
<protein>
    <submittedName>
        <fullName evidence="1">Uncharacterized protein</fullName>
    </submittedName>
</protein>
<accession>D6WFG8</accession>
<dbReference type="EMBL" id="KQ971327">
    <property type="protein sequence ID" value="EFA00918.1"/>
    <property type="molecule type" value="Genomic_DNA"/>
</dbReference>
<proteinExistence type="predicted"/>
<evidence type="ECO:0000313" key="1">
    <source>
        <dbReference type="EMBL" id="EFA00918.1"/>
    </source>
</evidence>
<name>D6WFG8_TRICA</name>
<dbReference type="HOGENOM" id="CLU_1542080_0_0_1"/>
<dbReference type="AlphaFoldDB" id="D6WFG8"/>